<accession>A0A317XBL9</accession>
<dbReference type="STRING" id="1450535.A0A317XBL9"/>
<dbReference type="GO" id="GO:0016491">
    <property type="term" value="F:oxidoreductase activity"/>
    <property type="evidence" value="ECO:0007669"/>
    <property type="project" value="UniProtKB-KW"/>
</dbReference>
<keyword evidence="4" id="KW-1185">Reference proteome</keyword>
<dbReference type="Proteomes" id="UP000246702">
    <property type="component" value="Unassembled WGS sequence"/>
</dbReference>
<dbReference type="EMBL" id="MSFK01000005">
    <property type="protein sequence ID" value="PWY93950.1"/>
    <property type="molecule type" value="Genomic_DNA"/>
</dbReference>
<dbReference type="PANTHER" id="PTHR43157">
    <property type="entry name" value="PHOSPHATIDYLINOSITOL-GLYCAN BIOSYNTHESIS CLASS F PROTEIN-RELATED"/>
    <property type="match status" value="1"/>
</dbReference>
<dbReference type="GeneID" id="37119140"/>
<gene>
    <name evidence="3" type="ORF">BO94DRAFT_621421</name>
</gene>
<dbReference type="Pfam" id="PF00106">
    <property type="entry name" value="adh_short"/>
    <property type="match status" value="1"/>
</dbReference>
<dbReference type="PRINTS" id="PR00081">
    <property type="entry name" value="GDHRDH"/>
</dbReference>
<comment type="similarity">
    <text evidence="1">Belongs to the short-chain dehydrogenases/reductases (SDR) family.</text>
</comment>
<name>A0A317XBL9_9EURO</name>
<dbReference type="RefSeq" id="XP_025470711.1">
    <property type="nucleotide sequence ID" value="XM_025616997.1"/>
</dbReference>
<organism evidence="3 4">
    <name type="scientific">Aspergillus sclerotioniger CBS 115572</name>
    <dbReference type="NCBI Taxonomy" id="1450535"/>
    <lineage>
        <taxon>Eukaryota</taxon>
        <taxon>Fungi</taxon>
        <taxon>Dikarya</taxon>
        <taxon>Ascomycota</taxon>
        <taxon>Pezizomycotina</taxon>
        <taxon>Eurotiomycetes</taxon>
        <taxon>Eurotiomycetidae</taxon>
        <taxon>Eurotiales</taxon>
        <taxon>Aspergillaceae</taxon>
        <taxon>Aspergillus</taxon>
        <taxon>Aspergillus subgen. Circumdati</taxon>
    </lineage>
</organism>
<sequence>MSSQTTFTHRTTIITGANTGIGLATARHLLRLQNGTGTLILACRNPTSAASAREALLAEFPSTKTNIRIEHLDLSSYGSVRSFANEIRKEVDVLDLLVLNAGSAFFAGFERGVEGHERTVQNMFLSNVLLLLELLGLLERSAGRVTWVGSRKAYEGRGDFGVLDEEERYDMMKRYGEVKLLCLGFFYELGKRLEDGKVVVNMVCPGAVRTGLARNLPVWYVPLVWVYQKLMSKSAEEAAGLVVNAGVVVGRDSHGVFFGDEEVERMHPFFESEEGKRFREGVWEETMAEMKRVVVVPEYLLAGSG</sequence>
<dbReference type="PANTHER" id="PTHR43157:SF31">
    <property type="entry name" value="PHOSPHATIDYLINOSITOL-GLYCAN BIOSYNTHESIS CLASS F PROTEIN"/>
    <property type="match status" value="1"/>
</dbReference>
<comment type="caution">
    <text evidence="3">The sequence shown here is derived from an EMBL/GenBank/DDBJ whole genome shotgun (WGS) entry which is preliminary data.</text>
</comment>
<evidence type="ECO:0000313" key="3">
    <source>
        <dbReference type="EMBL" id="PWY93950.1"/>
    </source>
</evidence>
<evidence type="ECO:0000256" key="1">
    <source>
        <dbReference type="ARBA" id="ARBA00006484"/>
    </source>
</evidence>
<evidence type="ECO:0000313" key="4">
    <source>
        <dbReference type="Proteomes" id="UP000246702"/>
    </source>
</evidence>
<dbReference type="Gene3D" id="3.40.50.720">
    <property type="entry name" value="NAD(P)-binding Rossmann-like Domain"/>
    <property type="match status" value="1"/>
</dbReference>
<dbReference type="OrthoDB" id="542013at2759"/>
<keyword evidence="2" id="KW-0560">Oxidoreductase</keyword>
<dbReference type="InterPro" id="IPR002347">
    <property type="entry name" value="SDR_fam"/>
</dbReference>
<protein>
    <submittedName>
        <fullName evidence="3">NAD(P)-binding protein</fullName>
    </submittedName>
</protein>
<proteinExistence type="inferred from homology"/>
<evidence type="ECO:0000256" key="2">
    <source>
        <dbReference type="ARBA" id="ARBA00023002"/>
    </source>
</evidence>
<dbReference type="AlphaFoldDB" id="A0A317XBL9"/>
<dbReference type="InterPro" id="IPR036291">
    <property type="entry name" value="NAD(P)-bd_dom_sf"/>
</dbReference>
<dbReference type="SUPFAM" id="SSF51735">
    <property type="entry name" value="NAD(P)-binding Rossmann-fold domains"/>
    <property type="match status" value="1"/>
</dbReference>
<reference evidence="3 4" key="1">
    <citation type="submission" date="2016-12" db="EMBL/GenBank/DDBJ databases">
        <title>The genomes of Aspergillus section Nigri reveals drivers in fungal speciation.</title>
        <authorList>
            <consortium name="DOE Joint Genome Institute"/>
            <person name="Vesth T.C."/>
            <person name="Nybo J."/>
            <person name="Theobald S."/>
            <person name="Brandl J."/>
            <person name="Frisvad J.C."/>
            <person name="Nielsen K.F."/>
            <person name="Lyhne E.K."/>
            <person name="Kogle M.E."/>
            <person name="Kuo A."/>
            <person name="Riley R."/>
            <person name="Clum A."/>
            <person name="Nolan M."/>
            <person name="Lipzen A."/>
            <person name="Salamov A."/>
            <person name="Henrissat B."/>
            <person name="Wiebenga A."/>
            <person name="De Vries R.P."/>
            <person name="Grigoriev I.V."/>
            <person name="Mortensen U.H."/>
            <person name="Andersen M.R."/>
            <person name="Baker S.E."/>
        </authorList>
    </citation>
    <scope>NUCLEOTIDE SEQUENCE [LARGE SCALE GENOMIC DNA]</scope>
    <source>
        <strain evidence="3 4">CBS 115572</strain>
    </source>
</reference>